<reference evidence="1 2" key="1">
    <citation type="submission" date="2012-09" db="EMBL/GenBank/DDBJ databases">
        <title>Genome Sequence of alkane-degrading Bacterium Alcanivorax jadensis T9.</title>
        <authorList>
            <person name="Lai Q."/>
            <person name="Shao Z."/>
        </authorList>
    </citation>
    <scope>NUCLEOTIDE SEQUENCE [LARGE SCALE GENOMIC DNA]</scope>
    <source>
        <strain evidence="1 2">T9</strain>
    </source>
</reference>
<dbReference type="EMBL" id="ARXU01000004">
    <property type="protein sequence ID" value="KGD61503.1"/>
    <property type="molecule type" value="Genomic_DNA"/>
</dbReference>
<dbReference type="RefSeq" id="WP_035246479.1">
    <property type="nucleotide sequence ID" value="NZ_ARXU01000004.1"/>
</dbReference>
<dbReference type="Proteomes" id="UP000029443">
    <property type="component" value="Unassembled WGS sequence"/>
</dbReference>
<protein>
    <submittedName>
        <fullName evidence="1">Uncharacterized protein</fullName>
    </submittedName>
</protein>
<comment type="caution">
    <text evidence="1">The sequence shown here is derived from an EMBL/GenBank/DDBJ whole genome shotgun (WGS) entry which is preliminary data.</text>
</comment>
<organism evidence="1 2">
    <name type="scientific">Alcanivorax jadensis T9</name>
    <dbReference type="NCBI Taxonomy" id="1177181"/>
    <lineage>
        <taxon>Bacteria</taxon>
        <taxon>Pseudomonadati</taxon>
        <taxon>Pseudomonadota</taxon>
        <taxon>Gammaproteobacteria</taxon>
        <taxon>Oceanospirillales</taxon>
        <taxon>Alcanivoracaceae</taxon>
        <taxon>Alcanivorax</taxon>
    </lineage>
</organism>
<keyword evidence="2" id="KW-1185">Reference proteome</keyword>
<gene>
    <name evidence="1" type="ORF">T9A_01452</name>
</gene>
<sequence length="228" mass="25496">MTIPHVAFRSSDILHEKTDGFIRRMQGDASRPEPKEIEAIMGIFIDEALNAFLTRAAEAAQLSPAMMKVVRMTTQTISKTTYLVVSRSAKKLDLQQNRAAADYMDLVRQPAPGENFWYVAFPVDEEMAALGKSLPGLCEENPEKARQELVRYLLALTDQAIEWYFERPMALLQFGPVLRKLASMGVETTRKASRSLINSLVPKLNAEQLKASAEFQASQLIPLPPRSA</sequence>
<accession>A0ABR4WDD8</accession>
<proteinExistence type="predicted"/>
<name>A0ABR4WDD8_9GAMM</name>
<evidence type="ECO:0000313" key="1">
    <source>
        <dbReference type="EMBL" id="KGD61503.1"/>
    </source>
</evidence>
<evidence type="ECO:0000313" key="2">
    <source>
        <dbReference type="Proteomes" id="UP000029443"/>
    </source>
</evidence>